<feature type="compositionally biased region" description="Basic and acidic residues" evidence="5">
    <location>
        <begin position="157"/>
        <end position="168"/>
    </location>
</feature>
<keyword evidence="1" id="KW-0479">Metal-binding</keyword>
<feature type="region of interest" description="Disordered" evidence="5">
    <location>
        <begin position="364"/>
        <end position="384"/>
    </location>
</feature>
<feature type="region of interest" description="Disordered" evidence="5">
    <location>
        <begin position="261"/>
        <end position="300"/>
    </location>
</feature>
<comment type="caution">
    <text evidence="7">The sequence shown here is derived from an EMBL/GenBank/DDBJ whole genome shotgun (WGS) entry which is preliminary data.</text>
</comment>
<dbReference type="EMBL" id="CAKOAT010440709">
    <property type="protein sequence ID" value="CAH8373149.1"/>
    <property type="molecule type" value="Genomic_DNA"/>
</dbReference>
<proteinExistence type="predicted"/>
<feature type="region of interest" description="Disordered" evidence="5">
    <location>
        <begin position="95"/>
        <end position="174"/>
    </location>
</feature>
<feature type="compositionally biased region" description="Low complexity" evidence="5">
    <location>
        <begin position="483"/>
        <end position="493"/>
    </location>
</feature>
<keyword evidence="8" id="KW-1185">Reference proteome</keyword>
<dbReference type="InterPro" id="IPR010666">
    <property type="entry name" value="Znf_GRF"/>
</dbReference>
<dbReference type="PROSITE" id="PS51999">
    <property type="entry name" value="ZF_GRF"/>
    <property type="match status" value="1"/>
</dbReference>
<sequence>MLSTVSIQLCKLRKEYKSLRHLIKRRKSRTHSRRTTFHTVISSRKANLQSKGCQTDKIASTNEDPALGMECPSPMDEDLTNCNSPLISQYGAHQYGRTQQSSPVHRSTAHMNPSPEDTDHSHPLHRSTEHTEVEHKSSDQNGVEHKNPDHTLPVHMTPEHNETEHNEAVHTTPVHNSPAQRGFMMVTGLTLPALNSPEHTTPLRSSPLAVSPSPTPPWLYTPESPPRIYKSTIYNAADHPNSPPFHHLLNQGLEIFEPISPEAASSENPPRYDTSTRKDDQPALLKVTPDTSPTKSSGFADHASTVNAFAATATSRRISIPVINFDQSQVIIFFVCSAFLGVNCSGIVHIFDIISAQEDISPEDCTELSDSSPAKPTPRHQPSEEECDLATELFKCPSVPALTILSPLPQTMWELFSSTLQTKKDVFHITPSKFDFSNKFLLDIAEPQKWLSTFGFNYNKKRFTALYIETSPLQTESTPPPSMTSSSTSSSRPSSRRSVHGVPTKCWCGKGLQIWASETKENPFRRFYRCEVVLQRKSESHLFKWEDEAILDEVRMVDAKVMDLVHDYQALSKIVADQLHEHKSDCEHKLKQHMSEMKQQMLDAKTQMIEEFHSAFGSNMEATQIGVTSTTNNFVAVVAIVGAMACIYWKLF</sequence>
<feature type="compositionally biased region" description="Polar residues" evidence="5">
    <location>
        <begin position="96"/>
        <end position="111"/>
    </location>
</feature>
<evidence type="ECO:0000256" key="4">
    <source>
        <dbReference type="PROSITE-ProRule" id="PRU01343"/>
    </source>
</evidence>
<evidence type="ECO:0000259" key="6">
    <source>
        <dbReference type="PROSITE" id="PS51999"/>
    </source>
</evidence>
<dbReference type="PANTHER" id="PTHR33248">
    <property type="entry name" value="ZINC ION-BINDING PROTEIN"/>
    <property type="match status" value="1"/>
</dbReference>
<reference evidence="7 8" key="1">
    <citation type="submission" date="2022-03" db="EMBL/GenBank/DDBJ databases">
        <authorList>
            <person name="Macdonald S."/>
            <person name="Ahmed S."/>
            <person name="Newling K."/>
        </authorList>
    </citation>
    <scope>NUCLEOTIDE SEQUENCE [LARGE SCALE GENOMIC DNA]</scope>
</reference>
<feature type="region of interest" description="Disordered" evidence="5">
    <location>
        <begin position="473"/>
        <end position="501"/>
    </location>
</feature>
<evidence type="ECO:0000256" key="3">
    <source>
        <dbReference type="ARBA" id="ARBA00022833"/>
    </source>
</evidence>
<keyword evidence="3" id="KW-0862">Zinc</keyword>
<organism evidence="7 8">
    <name type="scientific">Eruca vesicaria subsp. sativa</name>
    <name type="common">Garden rocket</name>
    <name type="synonym">Eruca sativa</name>
    <dbReference type="NCBI Taxonomy" id="29727"/>
    <lineage>
        <taxon>Eukaryota</taxon>
        <taxon>Viridiplantae</taxon>
        <taxon>Streptophyta</taxon>
        <taxon>Embryophyta</taxon>
        <taxon>Tracheophyta</taxon>
        <taxon>Spermatophyta</taxon>
        <taxon>Magnoliopsida</taxon>
        <taxon>eudicotyledons</taxon>
        <taxon>Gunneridae</taxon>
        <taxon>Pentapetalae</taxon>
        <taxon>rosids</taxon>
        <taxon>malvids</taxon>
        <taxon>Brassicales</taxon>
        <taxon>Brassicaceae</taxon>
        <taxon>Brassiceae</taxon>
        <taxon>Eruca</taxon>
    </lineage>
</organism>
<evidence type="ECO:0000313" key="7">
    <source>
        <dbReference type="EMBL" id="CAH8373149.1"/>
    </source>
</evidence>
<dbReference type="Proteomes" id="UP001642260">
    <property type="component" value="Unassembled WGS sequence"/>
</dbReference>
<evidence type="ECO:0000256" key="5">
    <source>
        <dbReference type="SAM" id="MobiDB-lite"/>
    </source>
</evidence>
<evidence type="ECO:0000313" key="8">
    <source>
        <dbReference type="Proteomes" id="UP001642260"/>
    </source>
</evidence>
<gene>
    <name evidence="7" type="ORF">ERUC_LOCUS31809</name>
</gene>
<keyword evidence="2 4" id="KW-0863">Zinc-finger</keyword>
<name>A0ABC8L7V9_ERUVS</name>
<accession>A0ABC8L7V9</accession>
<dbReference type="GO" id="GO:0008270">
    <property type="term" value="F:zinc ion binding"/>
    <property type="evidence" value="ECO:0007669"/>
    <property type="project" value="UniProtKB-KW"/>
</dbReference>
<feature type="domain" description="GRF-type" evidence="6">
    <location>
        <begin position="506"/>
        <end position="549"/>
    </location>
</feature>
<evidence type="ECO:0000256" key="1">
    <source>
        <dbReference type="ARBA" id="ARBA00022723"/>
    </source>
</evidence>
<feature type="region of interest" description="Disordered" evidence="5">
    <location>
        <begin position="196"/>
        <end position="217"/>
    </location>
</feature>
<evidence type="ECO:0000256" key="2">
    <source>
        <dbReference type="ARBA" id="ARBA00022771"/>
    </source>
</evidence>
<protein>
    <recommendedName>
        <fullName evidence="6">GRF-type domain-containing protein</fullName>
    </recommendedName>
</protein>
<feature type="compositionally biased region" description="Basic and acidic residues" evidence="5">
    <location>
        <begin position="117"/>
        <end position="149"/>
    </location>
</feature>
<dbReference type="AlphaFoldDB" id="A0ABC8L7V9"/>